<dbReference type="InterPro" id="IPR015424">
    <property type="entry name" value="PyrdxlP-dep_Trfase"/>
</dbReference>
<accession>A0A839ZZB1</accession>
<dbReference type="Gene3D" id="3.40.640.10">
    <property type="entry name" value="Type I PLP-dependent aspartate aminotransferase-like (Major domain)"/>
    <property type="match status" value="1"/>
</dbReference>
<organism evidence="5 6">
    <name type="scientific">Phenylobacterium haematophilum</name>
    <dbReference type="NCBI Taxonomy" id="98513"/>
    <lineage>
        <taxon>Bacteria</taxon>
        <taxon>Pseudomonadati</taxon>
        <taxon>Pseudomonadota</taxon>
        <taxon>Alphaproteobacteria</taxon>
        <taxon>Caulobacterales</taxon>
        <taxon>Caulobacteraceae</taxon>
        <taxon>Phenylobacterium</taxon>
    </lineage>
</organism>
<dbReference type="RefSeq" id="WP_183772518.1">
    <property type="nucleotide sequence ID" value="NZ_JACIDK010000003.1"/>
</dbReference>
<feature type="compositionally biased region" description="Low complexity" evidence="2">
    <location>
        <begin position="28"/>
        <end position="37"/>
    </location>
</feature>
<protein>
    <submittedName>
        <fullName evidence="5">Selenocysteine lyase/cysteine desulfurase</fullName>
    </submittedName>
</protein>
<dbReference type="InterPro" id="IPR015421">
    <property type="entry name" value="PyrdxlP-dep_Trfase_major"/>
</dbReference>
<comment type="caution">
    <text evidence="5">The sequence shown here is derived from an EMBL/GenBank/DDBJ whole genome shotgun (WGS) entry which is preliminary data.</text>
</comment>
<keyword evidence="1" id="KW-0663">Pyridoxal phosphate</keyword>
<gene>
    <name evidence="5" type="ORF">GGQ61_002216</name>
</gene>
<evidence type="ECO:0000259" key="4">
    <source>
        <dbReference type="Pfam" id="PF00266"/>
    </source>
</evidence>
<dbReference type="EMBL" id="JACIDK010000003">
    <property type="protein sequence ID" value="MBB3891488.1"/>
    <property type="molecule type" value="Genomic_DNA"/>
</dbReference>
<evidence type="ECO:0000256" key="1">
    <source>
        <dbReference type="ARBA" id="ARBA00022898"/>
    </source>
</evidence>
<dbReference type="GO" id="GO:0016829">
    <property type="term" value="F:lyase activity"/>
    <property type="evidence" value="ECO:0007669"/>
    <property type="project" value="UniProtKB-KW"/>
</dbReference>
<dbReference type="PROSITE" id="PS51318">
    <property type="entry name" value="TAT"/>
    <property type="match status" value="1"/>
</dbReference>
<dbReference type="InterPro" id="IPR000192">
    <property type="entry name" value="Aminotrans_V_dom"/>
</dbReference>
<evidence type="ECO:0000313" key="6">
    <source>
        <dbReference type="Proteomes" id="UP000530564"/>
    </source>
</evidence>
<dbReference type="InterPro" id="IPR006311">
    <property type="entry name" value="TAT_signal"/>
</dbReference>
<evidence type="ECO:0000256" key="3">
    <source>
        <dbReference type="SAM" id="SignalP"/>
    </source>
</evidence>
<feature type="compositionally biased region" description="Pro residues" evidence="2">
    <location>
        <begin position="68"/>
        <end position="84"/>
    </location>
</feature>
<keyword evidence="3" id="KW-0732">Signal</keyword>
<dbReference type="Pfam" id="PF00266">
    <property type="entry name" value="Aminotran_5"/>
    <property type="match status" value="1"/>
</dbReference>
<keyword evidence="5" id="KW-0456">Lyase</keyword>
<dbReference type="PANTHER" id="PTHR43586">
    <property type="entry name" value="CYSTEINE DESULFURASE"/>
    <property type="match status" value="1"/>
</dbReference>
<dbReference type="Proteomes" id="UP000530564">
    <property type="component" value="Unassembled WGS sequence"/>
</dbReference>
<proteinExistence type="predicted"/>
<dbReference type="SUPFAM" id="SSF53383">
    <property type="entry name" value="PLP-dependent transferases"/>
    <property type="match status" value="1"/>
</dbReference>
<sequence>MRQAGEAPKLNRRHLLAIGLVAAPVAGAASEAAAWPTRKPKTPPPPAPAPAAAPATEAPSAEFDDEPPLPQAAPPQPGSRPPPDWGRLRAQWDLDWSDVDLSAMLFAANPRPVREAITRHRMALDRNPITYLEQNNKRGQNLSRAAAGAYFGVPRDHVALCESTTAGIGLLYGSLTLRYGQEVLTSVHDYYVTHESLRLSSLRNGFSVRKITLHDGAETASTLDIVSRITRAITPATRVLALTWVHSSTGLKLPIRAIADALKPINAGRPPADQIIFCVDGVHGFGVENATLPELGCDVLVAGCHKWLFGPRGTGVVFFSPQALQKLSPVIPSFLASNAYSAWIGGYDPGPATAARMTPGGFKAFEHVWALADAFQFHQSIGKEHVAKRTQDLAGQLKSGLAAMPHVRVRTPISPTMSAGIVSFDVAGMSARGVVSRLRQWRIIGSAAPYGVSHARLTPSIRNTPDDVAFALKAIAALG</sequence>
<dbReference type="InterPro" id="IPR015422">
    <property type="entry name" value="PyrdxlP-dep_Trfase_small"/>
</dbReference>
<feature type="region of interest" description="Disordered" evidence="2">
    <location>
        <begin position="28"/>
        <end position="88"/>
    </location>
</feature>
<evidence type="ECO:0000313" key="5">
    <source>
        <dbReference type="EMBL" id="MBB3891488.1"/>
    </source>
</evidence>
<keyword evidence="6" id="KW-1185">Reference proteome</keyword>
<dbReference type="Gene3D" id="3.90.1150.10">
    <property type="entry name" value="Aspartate Aminotransferase, domain 1"/>
    <property type="match status" value="1"/>
</dbReference>
<feature type="domain" description="Aminotransferase class V" evidence="4">
    <location>
        <begin position="143"/>
        <end position="443"/>
    </location>
</feature>
<dbReference type="AlphaFoldDB" id="A0A839ZZB1"/>
<feature type="chain" id="PRO_5032444964" evidence="3">
    <location>
        <begin position="29"/>
        <end position="479"/>
    </location>
</feature>
<reference evidence="5 6" key="1">
    <citation type="submission" date="2020-08" db="EMBL/GenBank/DDBJ databases">
        <title>Genomic Encyclopedia of Type Strains, Phase IV (KMG-IV): sequencing the most valuable type-strain genomes for metagenomic binning, comparative biology and taxonomic classification.</title>
        <authorList>
            <person name="Goeker M."/>
        </authorList>
    </citation>
    <scope>NUCLEOTIDE SEQUENCE [LARGE SCALE GENOMIC DNA]</scope>
    <source>
        <strain evidence="5 6">DSM 21793</strain>
    </source>
</reference>
<feature type="signal peptide" evidence="3">
    <location>
        <begin position="1"/>
        <end position="28"/>
    </location>
</feature>
<dbReference type="PANTHER" id="PTHR43586:SF8">
    <property type="entry name" value="CYSTEINE DESULFURASE 1, CHLOROPLASTIC"/>
    <property type="match status" value="1"/>
</dbReference>
<name>A0A839ZZB1_9CAUL</name>
<evidence type="ECO:0000256" key="2">
    <source>
        <dbReference type="SAM" id="MobiDB-lite"/>
    </source>
</evidence>
<feature type="compositionally biased region" description="Pro residues" evidence="2">
    <location>
        <begin position="42"/>
        <end position="51"/>
    </location>
</feature>